<name>A0ABD2KTQ2_9BILA</name>
<gene>
    <name evidence="1" type="ORF">niasHT_013826</name>
</gene>
<dbReference type="EMBL" id="JBICBT010000658">
    <property type="protein sequence ID" value="KAL3106283.1"/>
    <property type="molecule type" value="Genomic_DNA"/>
</dbReference>
<organism evidence="1 2">
    <name type="scientific">Heterodera trifolii</name>
    <dbReference type="NCBI Taxonomy" id="157864"/>
    <lineage>
        <taxon>Eukaryota</taxon>
        <taxon>Metazoa</taxon>
        <taxon>Ecdysozoa</taxon>
        <taxon>Nematoda</taxon>
        <taxon>Chromadorea</taxon>
        <taxon>Rhabditida</taxon>
        <taxon>Tylenchina</taxon>
        <taxon>Tylenchomorpha</taxon>
        <taxon>Tylenchoidea</taxon>
        <taxon>Heteroderidae</taxon>
        <taxon>Heteroderinae</taxon>
        <taxon>Heterodera</taxon>
    </lineage>
</organism>
<accession>A0ABD2KTQ2</accession>
<protein>
    <submittedName>
        <fullName evidence="1">Uncharacterized protein</fullName>
    </submittedName>
</protein>
<evidence type="ECO:0000313" key="1">
    <source>
        <dbReference type="EMBL" id="KAL3106283.1"/>
    </source>
</evidence>
<proteinExistence type="predicted"/>
<reference evidence="1 2" key="1">
    <citation type="submission" date="2024-10" db="EMBL/GenBank/DDBJ databases">
        <authorList>
            <person name="Kim D."/>
        </authorList>
    </citation>
    <scope>NUCLEOTIDE SEQUENCE [LARGE SCALE GENOMIC DNA]</scope>
    <source>
        <strain evidence="1">BH-2024</strain>
    </source>
</reference>
<evidence type="ECO:0000313" key="2">
    <source>
        <dbReference type="Proteomes" id="UP001620626"/>
    </source>
</evidence>
<keyword evidence="2" id="KW-1185">Reference proteome</keyword>
<comment type="caution">
    <text evidence="1">The sequence shown here is derived from an EMBL/GenBank/DDBJ whole genome shotgun (WGS) entry which is preliminary data.</text>
</comment>
<sequence length="196" mass="22244">MAVLARCEQRFSRLTPFQKCAHCVGCGQKGAPLGAPFWHVRFQIENLTSTRSTIPGLPCPPNAPPFFSSMAFHHFLHFLLQPNHHHLHHHQCPTPTIRSYKKGDISLTTTLQLEPKTLNAICGHQQQQLQHSKTETHIVQMVHSSAAEHYFNVLFPNEICLVQTQHCQLVYSAVIDAGSPLFQVLNYMVIHLQKWA</sequence>
<dbReference type="AlphaFoldDB" id="A0ABD2KTQ2"/>
<dbReference type="Proteomes" id="UP001620626">
    <property type="component" value="Unassembled WGS sequence"/>
</dbReference>